<reference evidence="2 3" key="1">
    <citation type="submission" date="2018-06" db="EMBL/GenBank/DDBJ databases">
        <title>Mucibacter soli gen. nov., sp. nov., a new member of the family Chitinophagaceae producing mucin.</title>
        <authorList>
            <person name="Kim M.-K."/>
            <person name="Park S."/>
            <person name="Kim T.-S."/>
            <person name="Joung Y."/>
            <person name="Han J.-H."/>
            <person name="Kim S.B."/>
        </authorList>
    </citation>
    <scope>NUCLEOTIDE SEQUENCE [LARGE SCALE GENOMIC DNA]</scope>
    <source>
        <strain evidence="2 3">R1-15</strain>
    </source>
</reference>
<comment type="caution">
    <text evidence="2">The sequence shown here is derived from an EMBL/GenBank/DDBJ whole genome shotgun (WGS) entry which is preliminary data.</text>
</comment>
<dbReference type="SUPFAM" id="SSF49464">
    <property type="entry name" value="Carboxypeptidase regulatory domain-like"/>
    <property type="match status" value="1"/>
</dbReference>
<evidence type="ECO:0000256" key="1">
    <source>
        <dbReference type="SAM" id="SignalP"/>
    </source>
</evidence>
<dbReference type="RefSeq" id="WP_110999396.1">
    <property type="nucleotide sequence ID" value="NZ_QKTW01000018.1"/>
</dbReference>
<feature type="signal peptide" evidence="1">
    <location>
        <begin position="1"/>
        <end position="22"/>
    </location>
</feature>
<dbReference type="AlphaFoldDB" id="A0A2W2AAJ6"/>
<gene>
    <name evidence="2" type="ORF">DN068_13150</name>
</gene>
<keyword evidence="1" id="KW-0732">Signal</keyword>
<sequence length="241" mass="27985">MYKYIAGWLGLLFFLFCSYAHAQQVHGSIMDYDSRQPIAGATIQNIFTNTMVTADSLGNFAVTLEQGQLILFYKSGYKVEKLRVPAGSIPPYFKIFLKQAPVELPEYLVKNKTKDWKEDSIKLHELYKHELEYAKMSTAQKMNHPFSAMSKYSQQIWAFQDDFSDFEKEKYIDYVFNSQVVKRFTGLSGDSVKVYLKNFRPSYDQLRGMTDYDFYSFIMNSVKAYRSGVVNPRRSIPRGAQ</sequence>
<evidence type="ECO:0000313" key="3">
    <source>
        <dbReference type="Proteomes" id="UP000248745"/>
    </source>
</evidence>
<dbReference type="EMBL" id="QKTW01000018">
    <property type="protein sequence ID" value="PZF72301.1"/>
    <property type="molecule type" value="Genomic_DNA"/>
</dbReference>
<dbReference type="OrthoDB" id="714262at2"/>
<name>A0A2W2AAJ6_9BACT</name>
<proteinExistence type="predicted"/>
<feature type="chain" id="PRO_5016043444" description="Carboxypeptidase-like regulatory domain-containing protein" evidence="1">
    <location>
        <begin position="23"/>
        <end position="241"/>
    </location>
</feature>
<accession>A0A2W2AAJ6</accession>
<keyword evidence="3" id="KW-1185">Reference proteome</keyword>
<organism evidence="2 3">
    <name type="scientific">Taibaiella soli</name>
    <dbReference type="NCBI Taxonomy" id="1649169"/>
    <lineage>
        <taxon>Bacteria</taxon>
        <taxon>Pseudomonadati</taxon>
        <taxon>Bacteroidota</taxon>
        <taxon>Chitinophagia</taxon>
        <taxon>Chitinophagales</taxon>
        <taxon>Chitinophagaceae</taxon>
        <taxon>Taibaiella</taxon>
    </lineage>
</organism>
<protein>
    <recommendedName>
        <fullName evidence="4">Carboxypeptidase-like regulatory domain-containing protein</fullName>
    </recommendedName>
</protein>
<evidence type="ECO:0008006" key="4">
    <source>
        <dbReference type="Google" id="ProtNLM"/>
    </source>
</evidence>
<dbReference type="Proteomes" id="UP000248745">
    <property type="component" value="Unassembled WGS sequence"/>
</dbReference>
<evidence type="ECO:0000313" key="2">
    <source>
        <dbReference type="EMBL" id="PZF72301.1"/>
    </source>
</evidence>
<dbReference type="InterPro" id="IPR008969">
    <property type="entry name" value="CarboxyPept-like_regulatory"/>
</dbReference>